<reference evidence="2 3" key="1">
    <citation type="journal article" date="2019" name="Int. J. Syst. Evol. Microbiol.">
        <title>The Global Catalogue of Microorganisms (GCM) 10K type strain sequencing project: providing services to taxonomists for standard genome sequencing and annotation.</title>
        <authorList>
            <consortium name="The Broad Institute Genomics Platform"/>
            <consortium name="The Broad Institute Genome Sequencing Center for Infectious Disease"/>
            <person name="Wu L."/>
            <person name="Ma J."/>
        </authorList>
    </citation>
    <scope>NUCLEOTIDE SEQUENCE [LARGE SCALE GENOMIC DNA]</scope>
    <source>
        <strain evidence="2 3">JCM 15575</strain>
    </source>
</reference>
<name>A0ABN2H7J3_9MICO</name>
<evidence type="ECO:0000313" key="3">
    <source>
        <dbReference type="Proteomes" id="UP001500596"/>
    </source>
</evidence>
<evidence type="ECO:0000256" key="1">
    <source>
        <dbReference type="SAM" id="MobiDB-lite"/>
    </source>
</evidence>
<feature type="compositionally biased region" description="Polar residues" evidence="1">
    <location>
        <begin position="62"/>
        <end position="78"/>
    </location>
</feature>
<dbReference type="Proteomes" id="UP001500596">
    <property type="component" value="Unassembled WGS sequence"/>
</dbReference>
<gene>
    <name evidence="2" type="ORF">GCM10009807_28660</name>
</gene>
<dbReference type="EMBL" id="BAAAPK010000001">
    <property type="protein sequence ID" value="GAA1683091.1"/>
    <property type="molecule type" value="Genomic_DNA"/>
</dbReference>
<evidence type="ECO:0000313" key="2">
    <source>
        <dbReference type="EMBL" id="GAA1683091.1"/>
    </source>
</evidence>
<feature type="region of interest" description="Disordered" evidence="1">
    <location>
        <begin position="59"/>
        <end position="96"/>
    </location>
</feature>
<proteinExistence type="predicted"/>
<protein>
    <submittedName>
        <fullName evidence="2">Uncharacterized protein</fullName>
    </submittedName>
</protein>
<organism evidence="2 3">
    <name type="scientific">Microbacterium lacus</name>
    <dbReference type="NCBI Taxonomy" id="415217"/>
    <lineage>
        <taxon>Bacteria</taxon>
        <taxon>Bacillati</taxon>
        <taxon>Actinomycetota</taxon>
        <taxon>Actinomycetes</taxon>
        <taxon>Micrococcales</taxon>
        <taxon>Microbacteriaceae</taxon>
        <taxon>Microbacterium</taxon>
    </lineage>
</organism>
<accession>A0ABN2H7J3</accession>
<comment type="caution">
    <text evidence="2">The sequence shown here is derived from an EMBL/GenBank/DDBJ whole genome shotgun (WGS) entry which is preliminary data.</text>
</comment>
<keyword evidence="3" id="KW-1185">Reference proteome</keyword>
<sequence>MPKQHRERTRTVAIDDREIRVTEPRRFDSHKDLAATRRIEIDLGELQRHRLAVGSGRAFGMQNCSSDSHSAGTTSLTRRSSDECADSAGMSGHSVR</sequence>